<feature type="domain" description="GEX2 N-terminal Ig-like" evidence="2">
    <location>
        <begin position="309"/>
        <end position="405"/>
    </location>
</feature>
<dbReference type="Proteomes" id="UP000886520">
    <property type="component" value="Chromosome 14"/>
</dbReference>
<dbReference type="AlphaFoldDB" id="A0A9D4ZF64"/>
<gene>
    <name evidence="3" type="ORF">GOP47_0014809</name>
</gene>
<dbReference type="Gene3D" id="2.60.40.10">
    <property type="entry name" value="Immunoglobulins"/>
    <property type="match status" value="1"/>
</dbReference>
<dbReference type="InterPro" id="IPR017868">
    <property type="entry name" value="Filamin/ABP280_repeat-like"/>
</dbReference>
<reference evidence="3" key="1">
    <citation type="submission" date="2021-01" db="EMBL/GenBank/DDBJ databases">
        <title>Adiantum capillus-veneris genome.</title>
        <authorList>
            <person name="Fang Y."/>
            <person name="Liao Q."/>
        </authorList>
    </citation>
    <scope>NUCLEOTIDE SEQUENCE</scope>
    <source>
        <strain evidence="3">H3</strain>
        <tissue evidence="3">Leaf</tissue>
    </source>
</reference>
<evidence type="ECO:0000313" key="3">
    <source>
        <dbReference type="EMBL" id="KAI5070466.1"/>
    </source>
</evidence>
<evidence type="ECO:0000256" key="1">
    <source>
        <dbReference type="PROSITE-ProRule" id="PRU00087"/>
    </source>
</evidence>
<dbReference type="InterPro" id="IPR056434">
    <property type="entry name" value="Ig_GEX2_N"/>
</dbReference>
<dbReference type="OrthoDB" id="5334309at2759"/>
<accession>A0A9D4ZF64</accession>
<proteinExistence type="predicted"/>
<comment type="caution">
    <text evidence="3">The sequence shown here is derived from an EMBL/GenBank/DDBJ whole genome shotgun (WGS) entry which is preliminary data.</text>
</comment>
<dbReference type="PROSITE" id="PS50194">
    <property type="entry name" value="FILAMIN_REPEAT"/>
    <property type="match status" value="1"/>
</dbReference>
<feature type="repeat" description="Filamin" evidence="1">
    <location>
        <begin position="377"/>
        <end position="407"/>
    </location>
</feature>
<sequence>MEEWRRNVSFFKYHERRFVRSEDSRCWSRERLSDWLKICQLLLFLILAGLGLRGFPGLSEAVSLSYECSYFTEHIRTVTPWNYFNIKIALVGDCQQNCGLCQPYVDDVGQLSAVLIPDWAKVFCKWQRSPAGSNFYLGTCGLDHPLSPSTNRIYFVTLIVPTTKRNIVHVTYFSYLSGDLYPLNCGPLDWTSYTARSLQAGKQAAFKVPLKDIFGFVKKSSTGAVPSADVKSFSSAINLSFAKQISNVSIQYSETEGFLLVSFIPITCGTWTARAGIEGWTGKPTPEATFKGSPFELRISAGDLWVEECTAEWLVMLYTAGKSSRLRVYLRDRYGNALVGNTKIIKFNIYTYAKSGGVVYEEASYSLQSDMPQIEYVTFTSNKAGVFSYYVSYGSKQVKGSPFKLTRLPALHPK</sequence>
<organism evidence="3 4">
    <name type="scientific">Adiantum capillus-veneris</name>
    <name type="common">Maidenhair fern</name>
    <dbReference type="NCBI Taxonomy" id="13818"/>
    <lineage>
        <taxon>Eukaryota</taxon>
        <taxon>Viridiplantae</taxon>
        <taxon>Streptophyta</taxon>
        <taxon>Embryophyta</taxon>
        <taxon>Tracheophyta</taxon>
        <taxon>Polypodiopsida</taxon>
        <taxon>Polypodiidae</taxon>
        <taxon>Polypodiales</taxon>
        <taxon>Pteridineae</taxon>
        <taxon>Pteridaceae</taxon>
        <taxon>Vittarioideae</taxon>
        <taxon>Adiantum</taxon>
    </lineage>
</organism>
<dbReference type="InterPro" id="IPR013783">
    <property type="entry name" value="Ig-like_fold"/>
</dbReference>
<dbReference type="Pfam" id="PF23616">
    <property type="entry name" value="Ig_GEX2_N"/>
    <property type="match status" value="1"/>
</dbReference>
<evidence type="ECO:0000313" key="4">
    <source>
        <dbReference type="Proteomes" id="UP000886520"/>
    </source>
</evidence>
<name>A0A9D4ZF64_ADICA</name>
<keyword evidence="4" id="KW-1185">Reference proteome</keyword>
<protein>
    <recommendedName>
        <fullName evidence="2">GEX2 N-terminal Ig-like domain-containing protein</fullName>
    </recommendedName>
</protein>
<evidence type="ECO:0000259" key="2">
    <source>
        <dbReference type="Pfam" id="PF23616"/>
    </source>
</evidence>
<dbReference type="EMBL" id="JABFUD020000014">
    <property type="protein sequence ID" value="KAI5070466.1"/>
    <property type="molecule type" value="Genomic_DNA"/>
</dbReference>